<evidence type="ECO:0000313" key="2">
    <source>
        <dbReference type="EMBL" id="KAK7043524.1"/>
    </source>
</evidence>
<dbReference type="PROSITE" id="PS50097">
    <property type="entry name" value="BTB"/>
    <property type="match status" value="1"/>
</dbReference>
<proteinExistence type="predicted"/>
<sequence>MSPTTSPRFNSPSTDLTMRSCDGVVFHLHRSVLQSASAVFADAAALAHPNIDEIVDLTEPADILDLLFRFVYAASSSFPSTSASSPPEMTAPDLSSVPFATLSALAECAHKYIVYPALTACTPHMHLAAGTDPLPVLLFALRHRHIPLANEAAAQSMRFSPAHARAALAAHPHVLRDWEDYYDRWHLATAQSLAYLASPTFPQHAALVARCLADPAGNPICTYGRELDQAGGWARRVREEVKFVVDERVRRSVPFLFSFVRSAPSFAFSPSRLSRIQKFTPVHLTFRSVVCSPTRP</sequence>
<keyword evidence="3" id="KW-1185">Reference proteome</keyword>
<name>A0AAW0CXU3_9AGAR</name>
<gene>
    <name evidence="2" type="ORF">R3P38DRAFT_2610305</name>
</gene>
<feature type="domain" description="BTB" evidence="1">
    <location>
        <begin position="14"/>
        <end position="80"/>
    </location>
</feature>
<dbReference type="Proteomes" id="UP001362999">
    <property type="component" value="Unassembled WGS sequence"/>
</dbReference>
<protein>
    <recommendedName>
        <fullName evidence="1">BTB domain-containing protein</fullName>
    </recommendedName>
</protein>
<dbReference type="InterPro" id="IPR000210">
    <property type="entry name" value="BTB/POZ_dom"/>
</dbReference>
<dbReference type="SUPFAM" id="SSF54695">
    <property type="entry name" value="POZ domain"/>
    <property type="match status" value="1"/>
</dbReference>
<evidence type="ECO:0000313" key="3">
    <source>
        <dbReference type="Proteomes" id="UP001362999"/>
    </source>
</evidence>
<dbReference type="Gene3D" id="3.30.710.10">
    <property type="entry name" value="Potassium Channel Kv1.1, Chain A"/>
    <property type="match status" value="1"/>
</dbReference>
<dbReference type="InterPro" id="IPR011333">
    <property type="entry name" value="SKP1/BTB/POZ_sf"/>
</dbReference>
<evidence type="ECO:0000259" key="1">
    <source>
        <dbReference type="PROSITE" id="PS50097"/>
    </source>
</evidence>
<comment type="caution">
    <text evidence="2">The sequence shown here is derived from an EMBL/GenBank/DDBJ whole genome shotgun (WGS) entry which is preliminary data.</text>
</comment>
<reference evidence="2 3" key="1">
    <citation type="journal article" date="2024" name="J Genomics">
        <title>Draft genome sequencing and assembly of Favolaschia claudopus CIRM-BRFM 2984 isolated from oak limbs.</title>
        <authorList>
            <person name="Navarro D."/>
            <person name="Drula E."/>
            <person name="Chaduli D."/>
            <person name="Cazenave R."/>
            <person name="Ahrendt S."/>
            <person name="Wang J."/>
            <person name="Lipzen A."/>
            <person name="Daum C."/>
            <person name="Barry K."/>
            <person name="Grigoriev I.V."/>
            <person name="Favel A."/>
            <person name="Rosso M.N."/>
            <person name="Martin F."/>
        </authorList>
    </citation>
    <scope>NUCLEOTIDE SEQUENCE [LARGE SCALE GENOMIC DNA]</scope>
    <source>
        <strain evidence="2 3">CIRM-BRFM 2984</strain>
    </source>
</reference>
<dbReference type="AlphaFoldDB" id="A0AAW0CXU3"/>
<organism evidence="2 3">
    <name type="scientific">Favolaschia claudopus</name>
    <dbReference type="NCBI Taxonomy" id="2862362"/>
    <lineage>
        <taxon>Eukaryota</taxon>
        <taxon>Fungi</taxon>
        <taxon>Dikarya</taxon>
        <taxon>Basidiomycota</taxon>
        <taxon>Agaricomycotina</taxon>
        <taxon>Agaricomycetes</taxon>
        <taxon>Agaricomycetidae</taxon>
        <taxon>Agaricales</taxon>
        <taxon>Marasmiineae</taxon>
        <taxon>Mycenaceae</taxon>
        <taxon>Favolaschia</taxon>
    </lineage>
</organism>
<accession>A0AAW0CXU3</accession>
<dbReference type="EMBL" id="JAWWNJ010000012">
    <property type="protein sequence ID" value="KAK7043524.1"/>
    <property type="molecule type" value="Genomic_DNA"/>
</dbReference>